<dbReference type="SUPFAM" id="SSF52833">
    <property type="entry name" value="Thioredoxin-like"/>
    <property type="match status" value="1"/>
</dbReference>
<evidence type="ECO:0000256" key="2">
    <source>
        <dbReference type="ARBA" id="ARBA00022729"/>
    </source>
</evidence>
<dbReference type="PROSITE" id="PS51352">
    <property type="entry name" value="THIOREDOXIN_2"/>
    <property type="match status" value="1"/>
</dbReference>
<dbReference type="PROSITE" id="PS00194">
    <property type="entry name" value="THIOREDOXIN_1"/>
    <property type="match status" value="1"/>
</dbReference>
<dbReference type="GO" id="GO:0005783">
    <property type="term" value="C:endoplasmic reticulum"/>
    <property type="evidence" value="ECO:0007669"/>
    <property type="project" value="TreeGrafter"/>
</dbReference>
<organism evidence="6">
    <name type="scientific">Aplanochytrium stocchinoi</name>
    <dbReference type="NCBI Taxonomy" id="215587"/>
    <lineage>
        <taxon>Eukaryota</taxon>
        <taxon>Sar</taxon>
        <taxon>Stramenopiles</taxon>
        <taxon>Bigyra</taxon>
        <taxon>Labyrinthulomycetes</taxon>
        <taxon>Thraustochytrida</taxon>
        <taxon>Thraustochytriidae</taxon>
        <taxon>Aplanochytrium</taxon>
    </lineage>
</organism>
<evidence type="ECO:0000256" key="3">
    <source>
        <dbReference type="SAM" id="Coils"/>
    </source>
</evidence>
<dbReference type="InterPro" id="IPR013766">
    <property type="entry name" value="Thioredoxin_domain"/>
</dbReference>
<sequence>MKIFSVAVVGLLLGVTAALELTPDNWDGETAGKSAFIKFFAPWCGHCKKMKPAWDTLMKEYEGNQKVLVAEVDCTAAGKPLCDANGVKGFPTIKHGDANALEDYSGGRDYEAFSSFASALKPPCGPASLENCDEEGKAEIEKYSLMSADELAGLIEEAEQKMNQAEENFKAEVEKLQKTYQDLMNDKDQTIKSIKDSGLGAMKAVKASKTQ</sequence>
<feature type="chain" id="PRO_5030789833" description="Thioredoxin domain-containing protein" evidence="4">
    <location>
        <begin position="19"/>
        <end position="211"/>
    </location>
</feature>
<dbReference type="EMBL" id="HBIN01021734">
    <property type="protein sequence ID" value="CAE0446673.1"/>
    <property type="molecule type" value="Transcribed_RNA"/>
</dbReference>
<keyword evidence="3" id="KW-0175">Coiled coil</keyword>
<reference evidence="6" key="1">
    <citation type="submission" date="2021-01" db="EMBL/GenBank/DDBJ databases">
        <authorList>
            <person name="Corre E."/>
            <person name="Pelletier E."/>
            <person name="Niang G."/>
            <person name="Scheremetjew M."/>
            <person name="Finn R."/>
            <person name="Kale V."/>
            <person name="Holt S."/>
            <person name="Cochrane G."/>
            <person name="Meng A."/>
            <person name="Brown T."/>
            <person name="Cohen L."/>
        </authorList>
    </citation>
    <scope>NUCLEOTIDE SEQUENCE</scope>
    <source>
        <strain evidence="6">GSBS06</strain>
    </source>
</reference>
<proteinExistence type="inferred from homology"/>
<evidence type="ECO:0000259" key="5">
    <source>
        <dbReference type="PROSITE" id="PS51352"/>
    </source>
</evidence>
<evidence type="ECO:0000313" key="6">
    <source>
        <dbReference type="EMBL" id="CAE0446673.1"/>
    </source>
</evidence>
<evidence type="ECO:0000256" key="4">
    <source>
        <dbReference type="SAM" id="SignalP"/>
    </source>
</evidence>
<evidence type="ECO:0000256" key="1">
    <source>
        <dbReference type="ARBA" id="ARBA00006347"/>
    </source>
</evidence>
<protein>
    <recommendedName>
        <fullName evidence="5">Thioredoxin domain-containing protein</fullName>
    </recommendedName>
</protein>
<dbReference type="Gene3D" id="3.40.30.10">
    <property type="entry name" value="Glutaredoxin"/>
    <property type="match status" value="1"/>
</dbReference>
<comment type="similarity">
    <text evidence="1">Belongs to the protein disulfide isomerase family.</text>
</comment>
<dbReference type="InterPro" id="IPR017937">
    <property type="entry name" value="Thioredoxin_CS"/>
</dbReference>
<name>A0A7S3PPT9_9STRA</name>
<gene>
    <name evidence="6" type="ORF">ASTO00021_LOCUS16664</name>
</gene>
<dbReference type="PANTHER" id="PTHR45672:SF3">
    <property type="entry name" value="THIOREDOXIN DOMAIN-CONTAINING PROTEIN 5"/>
    <property type="match status" value="1"/>
</dbReference>
<keyword evidence="2 4" id="KW-0732">Signal</keyword>
<dbReference type="InterPro" id="IPR051063">
    <property type="entry name" value="PDI"/>
</dbReference>
<feature type="domain" description="Thioredoxin" evidence="5">
    <location>
        <begin position="11"/>
        <end position="122"/>
    </location>
</feature>
<dbReference type="Pfam" id="PF00085">
    <property type="entry name" value="Thioredoxin"/>
    <property type="match status" value="1"/>
</dbReference>
<feature type="coiled-coil region" evidence="3">
    <location>
        <begin position="148"/>
        <end position="193"/>
    </location>
</feature>
<feature type="signal peptide" evidence="4">
    <location>
        <begin position="1"/>
        <end position="18"/>
    </location>
</feature>
<dbReference type="InterPro" id="IPR036249">
    <property type="entry name" value="Thioredoxin-like_sf"/>
</dbReference>
<dbReference type="GO" id="GO:0006457">
    <property type="term" value="P:protein folding"/>
    <property type="evidence" value="ECO:0007669"/>
    <property type="project" value="TreeGrafter"/>
</dbReference>
<dbReference type="PANTHER" id="PTHR45672">
    <property type="entry name" value="PROTEIN DISULFIDE-ISOMERASE C17H9.14C-RELATED"/>
    <property type="match status" value="1"/>
</dbReference>
<dbReference type="GO" id="GO:0003756">
    <property type="term" value="F:protein disulfide isomerase activity"/>
    <property type="evidence" value="ECO:0007669"/>
    <property type="project" value="TreeGrafter"/>
</dbReference>
<accession>A0A7S3PPT9</accession>
<dbReference type="AlphaFoldDB" id="A0A7S3PPT9"/>